<protein>
    <submittedName>
        <fullName evidence="1">Uncharacterized protein</fullName>
    </submittedName>
</protein>
<dbReference type="STRING" id="43265.A0A545VG88"/>
<proteinExistence type="predicted"/>
<evidence type="ECO:0000313" key="1">
    <source>
        <dbReference type="EMBL" id="TQW00739.1"/>
    </source>
</evidence>
<organism evidence="1 2">
    <name type="scientific">Cordyceps javanica</name>
    <dbReference type="NCBI Taxonomy" id="43265"/>
    <lineage>
        <taxon>Eukaryota</taxon>
        <taxon>Fungi</taxon>
        <taxon>Dikarya</taxon>
        <taxon>Ascomycota</taxon>
        <taxon>Pezizomycotina</taxon>
        <taxon>Sordariomycetes</taxon>
        <taxon>Hypocreomycetidae</taxon>
        <taxon>Hypocreales</taxon>
        <taxon>Cordycipitaceae</taxon>
        <taxon>Cordyceps</taxon>
    </lineage>
</organism>
<keyword evidence="2" id="KW-1185">Reference proteome</keyword>
<dbReference type="AlphaFoldDB" id="A0A545VG88"/>
<name>A0A545VG88_9HYPO</name>
<dbReference type="EMBL" id="SPUK01000001">
    <property type="protein sequence ID" value="TQW00739.1"/>
    <property type="molecule type" value="Genomic_DNA"/>
</dbReference>
<gene>
    <name evidence="1" type="ORF">IF1G_00670</name>
</gene>
<dbReference type="Proteomes" id="UP000315783">
    <property type="component" value="Unassembled WGS sequence"/>
</dbReference>
<accession>A0A545VG88</accession>
<reference evidence="1 2" key="1">
    <citation type="journal article" date="2019" name="Appl. Microbiol. Biotechnol.">
        <title>Genome sequence of Isaria javanica and comparative genome analysis insights into family S53 peptidase evolution in fungal entomopathogens.</title>
        <authorList>
            <person name="Lin R."/>
            <person name="Zhang X."/>
            <person name="Xin B."/>
            <person name="Zou M."/>
            <person name="Gao Y."/>
            <person name="Qin F."/>
            <person name="Hu Q."/>
            <person name="Xie B."/>
            <person name="Cheng X."/>
        </authorList>
    </citation>
    <scope>NUCLEOTIDE SEQUENCE [LARGE SCALE GENOMIC DNA]</scope>
    <source>
        <strain evidence="1 2">IJ1G</strain>
    </source>
</reference>
<dbReference type="OrthoDB" id="4360026at2759"/>
<sequence length="535" mass="59803">MQALSRALSKAEQAAAYGAMRGVKLALRLDHPVCRAATIRGIRDHIGYAKSPEITALCTGKKGHENPDFARARNARLIMSNIIPKPEELAIEGELSSADPDKTRVPYCIWHPEFAMEETYRSLVAAYPSMRYQVGRACAAAGMDKLYAELDLLPDVTIAEEARESKTQGGSIIYDKIMSAPCRYAIMNDYERSINMSDPAGPAFLNGDTNVLRTLEYRPVSGLSIQEQDGVDLYNDNPMPCIIETGYILLNSGEGGPYPTLSNDELKLLYTPLPLDLPTVNKTLLIQMAAYNGDVDRYSRLVRRALYMSNAEHLCVLRGILHSPMFARFWALQLADDSRLARRMCGCHYKETQRAISARRIMSNDCSEFENGWDTSKPMPMLLWWPQKPAPMTLCDLYEAAPPMREAAVVACIMCDYEDFFEKLAHSPPTDTIYLAARTSSNPVYMARVLEQAEQAGVDVVSKYRREGIPDVFDPASCIVEDLEPSEEGYVSGGRPDGIRVTGGDQSYCDREVLNLDCLHKLIWHLPLEPGEERF</sequence>
<comment type="caution">
    <text evidence="1">The sequence shown here is derived from an EMBL/GenBank/DDBJ whole genome shotgun (WGS) entry which is preliminary data.</text>
</comment>
<evidence type="ECO:0000313" key="2">
    <source>
        <dbReference type="Proteomes" id="UP000315783"/>
    </source>
</evidence>